<keyword evidence="3" id="KW-1185">Reference proteome</keyword>
<evidence type="ECO:0000313" key="3">
    <source>
        <dbReference type="Proteomes" id="UP001456524"/>
    </source>
</evidence>
<feature type="compositionally biased region" description="Low complexity" evidence="1">
    <location>
        <begin position="122"/>
        <end position="137"/>
    </location>
</feature>
<comment type="caution">
    <text evidence="2">The sequence shown here is derived from an EMBL/GenBank/DDBJ whole genome shotgun (WGS) entry which is preliminary data.</text>
</comment>
<evidence type="ECO:0000313" key="2">
    <source>
        <dbReference type="EMBL" id="KAK8159237.1"/>
    </source>
</evidence>
<sequence>METNKRQAAITQLTNIVKQELKDTVNYRLHTKSQPFRKIGQLLYCDVNRFLTQRSAEIHRKRLRGEPPPRVKNNLGKMERALAKMNLSMGGDRQGDDVSMTEGKPVIGQHNSSIGEKRKRSGSNSNSNSDSSPARPSKLMHMEHSSAGNALQEYKDISAAIDGEFKISKEALATTIETDIARVDFYRHHFDNFAVILQVLSVDVMSLFTDVFPEPNVQAAQLELLESGLAED</sequence>
<dbReference type="Proteomes" id="UP001456524">
    <property type="component" value="Unassembled WGS sequence"/>
</dbReference>
<reference evidence="2 3" key="1">
    <citation type="journal article" date="2022" name="G3 (Bethesda)">
        <title>Enemy or ally: a genomic approach to elucidate the lifestyle of Phyllosticta citrichinaensis.</title>
        <authorList>
            <person name="Buijs V.A."/>
            <person name="Groenewald J.Z."/>
            <person name="Haridas S."/>
            <person name="LaButti K.M."/>
            <person name="Lipzen A."/>
            <person name="Martin F.M."/>
            <person name="Barry K."/>
            <person name="Grigoriev I.V."/>
            <person name="Crous P.W."/>
            <person name="Seidl M.F."/>
        </authorList>
    </citation>
    <scope>NUCLEOTIDE SEQUENCE [LARGE SCALE GENOMIC DNA]</scope>
    <source>
        <strain evidence="2 3">CBS 129764</strain>
    </source>
</reference>
<feature type="region of interest" description="Disordered" evidence="1">
    <location>
        <begin position="88"/>
        <end position="140"/>
    </location>
</feature>
<protein>
    <submittedName>
        <fullName evidence="2">Uncharacterized protein</fullName>
    </submittedName>
</protein>
<evidence type="ECO:0000256" key="1">
    <source>
        <dbReference type="SAM" id="MobiDB-lite"/>
    </source>
</evidence>
<gene>
    <name evidence="2" type="ORF">IWX90DRAFT_488731</name>
</gene>
<accession>A0ABR1XK89</accession>
<dbReference type="EMBL" id="JBBWUH010000008">
    <property type="protein sequence ID" value="KAK8159237.1"/>
    <property type="molecule type" value="Genomic_DNA"/>
</dbReference>
<proteinExistence type="predicted"/>
<name>A0ABR1XK89_9PEZI</name>
<organism evidence="2 3">
    <name type="scientific">Phyllosticta citrichinensis</name>
    <dbReference type="NCBI Taxonomy" id="1130410"/>
    <lineage>
        <taxon>Eukaryota</taxon>
        <taxon>Fungi</taxon>
        <taxon>Dikarya</taxon>
        <taxon>Ascomycota</taxon>
        <taxon>Pezizomycotina</taxon>
        <taxon>Dothideomycetes</taxon>
        <taxon>Dothideomycetes incertae sedis</taxon>
        <taxon>Botryosphaeriales</taxon>
        <taxon>Phyllostictaceae</taxon>
        <taxon>Phyllosticta</taxon>
    </lineage>
</organism>